<feature type="transmembrane region" description="Helical" evidence="1">
    <location>
        <begin position="86"/>
        <end position="105"/>
    </location>
</feature>
<protein>
    <submittedName>
        <fullName evidence="2">Uncharacterized protein</fullName>
    </submittedName>
</protein>
<keyword evidence="1" id="KW-0472">Membrane</keyword>
<accession>A0A6P0HM82</accession>
<keyword evidence="1" id="KW-1133">Transmembrane helix</keyword>
<dbReference type="Proteomes" id="UP000468687">
    <property type="component" value="Unassembled WGS sequence"/>
</dbReference>
<feature type="transmembrane region" description="Helical" evidence="1">
    <location>
        <begin position="159"/>
        <end position="180"/>
    </location>
</feature>
<sequence length="411" mass="42429">MIRAILLWGRRSTVALAWPGLVLLVVLATWSRDGWQTEWDWAVSWGASATILLGPVVAGLVAHDRAWRQAPTLTLLEHTSPRGQRAGMALPAAAAALGVSAWLVGMVPAGIRLLRHDAVAPRSDVVLPVVASVVAVLVAAAFVGFALGSSLRNRAAGPVAALAVYAVFALSPRAELMGLFQAGGSLGTLAGVAISPAWTLGHVVAHLGLAAGGALVGGALRGGTFTLRRGTVGLALVLVIATLVVFHQLKESGSRILVEEATSCAGNRPEVCGPARMPHLVDAAQASLAETYAQLSDSGLPLQDRYVFDRGLPDNRMPDDTGVLSADPGQVASGGLSRADVLETLVVPRRCLAYAANEPPEDLLNAQAVVAEWVNARLDGGVDGPAPDEVVAAYAMLSDCEPDLGPVLVVG</sequence>
<feature type="transmembrane region" description="Helical" evidence="1">
    <location>
        <begin position="42"/>
        <end position="62"/>
    </location>
</feature>
<comment type="caution">
    <text evidence="2">The sequence shown here is derived from an EMBL/GenBank/DDBJ whole genome shotgun (WGS) entry which is preliminary data.</text>
</comment>
<gene>
    <name evidence="2" type="ORF">G3T38_16100</name>
</gene>
<evidence type="ECO:0000313" key="2">
    <source>
        <dbReference type="EMBL" id="NEN79792.1"/>
    </source>
</evidence>
<proteinExistence type="predicted"/>
<feature type="transmembrane region" description="Helical" evidence="1">
    <location>
        <begin position="232"/>
        <end position="249"/>
    </location>
</feature>
<feature type="transmembrane region" description="Helical" evidence="1">
    <location>
        <begin position="200"/>
        <end position="220"/>
    </location>
</feature>
<keyword evidence="1" id="KW-0812">Transmembrane</keyword>
<reference evidence="2 3" key="1">
    <citation type="journal article" date="2014" name="Int. J. Syst. Evol. Microbiol.">
        <title>Nocardioides zeae sp. nov., isolated from the stem of Zea mays.</title>
        <authorList>
            <person name="Glaeser S.P."/>
            <person name="McInroy J.A."/>
            <person name="Busse H.J."/>
            <person name="Kampfer P."/>
        </authorList>
    </citation>
    <scope>NUCLEOTIDE SEQUENCE [LARGE SCALE GENOMIC DNA]</scope>
    <source>
        <strain evidence="2 3">JCM 30728</strain>
    </source>
</reference>
<feature type="transmembrane region" description="Helical" evidence="1">
    <location>
        <begin position="12"/>
        <end position="30"/>
    </location>
</feature>
<organism evidence="2 3">
    <name type="scientific">Nocardioides zeae</name>
    <dbReference type="NCBI Taxonomy" id="1457234"/>
    <lineage>
        <taxon>Bacteria</taxon>
        <taxon>Bacillati</taxon>
        <taxon>Actinomycetota</taxon>
        <taxon>Actinomycetes</taxon>
        <taxon>Propionibacteriales</taxon>
        <taxon>Nocardioidaceae</taxon>
        <taxon>Nocardioides</taxon>
    </lineage>
</organism>
<dbReference type="RefSeq" id="WP_163773343.1">
    <property type="nucleotide sequence ID" value="NZ_JAAGXA010000012.1"/>
</dbReference>
<name>A0A6P0HM82_9ACTN</name>
<dbReference type="AlphaFoldDB" id="A0A6P0HM82"/>
<feature type="transmembrane region" description="Helical" evidence="1">
    <location>
        <begin position="125"/>
        <end position="147"/>
    </location>
</feature>
<evidence type="ECO:0000313" key="3">
    <source>
        <dbReference type="Proteomes" id="UP000468687"/>
    </source>
</evidence>
<dbReference type="EMBL" id="JAAGXA010000012">
    <property type="protein sequence ID" value="NEN79792.1"/>
    <property type="molecule type" value="Genomic_DNA"/>
</dbReference>
<keyword evidence="3" id="KW-1185">Reference proteome</keyword>
<evidence type="ECO:0000256" key="1">
    <source>
        <dbReference type="SAM" id="Phobius"/>
    </source>
</evidence>